<dbReference type="Gene3D" id="1.25.40.10">
    <property type="entry name" value="Tetratricopeptide repeat domain"/>
    <property type="match status" value="2"/>
</dbReference>
<feature type="compositionally biased region" description="Polar residues" evidence="2">
    <location>
        <begin position="188"/>
        <end position="203"/>
    </location>
</feature>
<feature type="compositionally biased region" description="Low complexity" evidence="2">
    <location>
        <begin position="73"/>
        <end position="82"/>
    </location>
</feature>
<dbReference type="InterPro" id="IPR051726">
    <property type="entry name" value="Chitin_Synth_Reg"/>
</dbReference>
<feature type="compositionally biased region" description="Polar residues" evidence="2">
    <location>
        <begin position="108"/>
        <end position="126"/>
    </location>
</feature>
<reference evidence="3 4" key="1">
    <citation type="journal article" date="2019" name="Sci. Rep.">
        <title>Comparative genomics of chytrid fungi reveal insights into the obligate biotrophic and pathogenic lifestyle of Synchytrium endobioticum.</title>
        <authorList>
            <person name="van de Vossenberg B.T.L.H."/>
            <person name="Warris S."/>
            <person name="Nguyen H.D.T."/>
            <person name="van Gent-Pelzer M.P.E."/>
            <person name="Joly D.L."/>
            <person name="van de Geest H.C."/>
            <person name="Bonants P.J.M."/>
            <person name="Smith D.S."/>
            <person name="Levesque C.A."/>
            <person name="van der Lee T.A.J."/>
        </authorList>
    </citation>
    <scope>NUCLEOTIDE SEQUENCE [LARGE SCALE GENOMIC DNA]</scope>
    <source>
        <strain evidence="3 4">CBS 809.83</strain>
    </source>
</reference>
<feature type="compositionally biased region" description="Low complexity" evidence="2">
    <location>
        <begin position="240"/>
        <end position="255"/>
    </location>
</feature>
<name>A0A507ED93_9FUNG</name>
<protein>
    <submittedName>
        <fullName evidence="3">Uncharacterized protein</fullName>
    </submittedName>
</protein>
<evidence type="ECO:0000313" key="3">
    <source>
        <dbReference type="EMBL" id="TPX62083.1"/>
    </source>
</evidence>
<keyword evidence="1" id="KW-0677">Repeat</keyword>
<comment type="caution">
    <text evidence="3">The sequence shown here is derived from an EMBL/GenBank/DDBJ whole genome shotgun (WGS) entry which is preliminary data.</text>
</comment>
<dbReference type="PANTHER" id="PTHR46430">
    <property type="entry name" value="PROTEIN SKT5-RELATED"/>
    <property type="match status" value="1"/>
</dbReference>
<feature type="region of interest" description="Disordered" evidence="2">
    <location>
        <begin position="418"/>
        <end position="440"/>
    </location>
</feature>
<organism evidence="3 4">
    <name type="scientific">Powellomyces hirtus</name>
    <dbReference type="NCBI Taxonomy" id="109895"/>
    <lineage>
        <taxon>Eukaryota</taxon>
        <taxon>Fungi</taxon>
        <taxon>Fungi incertae sedis</taxon>
        <taxon>Chytridiomycota</taxon>
        <taxon>Chytridiomycota incertae sedis</taxon>
        <taxon>Chytridiomycetes</taxon>
        <taxon>Spizellomycetales</taxon>
        <taxon>Powellomycetaceae</taxon>
        <taxon>Powellomyces</taxon>
    </lineage>
</organism>
<dbReference type="Pfam" id="PF08238">
    <property type="entry name" value="Sel1"/>
    <property type="match status" value="6"/>
</dbReference>
<dbReference type="SMART" id="SM00671">
    <property type="entry name" value="SEL1"/>
    <property type="match status" value="7"/>
</dbReference>
<dbReference type="STRING" id="109895.A0A507ED93"/>
<dbReference type="PANTHER" id="PTHR46430:SF3">
    <property type="entry name" value="ACTIVATOR OF C KINASE PROTEIN 1"/>
    <property type="match status" value="1"/>
</dbReference>
<dbReference type="SUPFAM" id="SSF81901">
    <property type="entry name" value="HCP-like"/>
    <property type="match status" value="1"/>
</dbReference>
<sequence length="817" mass="89079">MLGLDNIPVISEPEADPRRNSAYTDPRRRSFDASRASPRVPAKSPERRSLVPPGSRGEADILSAYMYSERRSSLQPRSRSPSGEMCNDDAERRASYELSPPGAHYSEQRSSLQPRHSASLDTSIQNAEERASNEPLASPVRPGPGAGHVQSAVSLPVPTQRRSSLQYPSWEKGETQSHSPSPRMDYAQPTSSYAQSPTMSYAQSPVSSPPPMQPAEMGPQAPYSDEPPYSYGGPPGGTAGPSHPGYQQQMYYQSPPQGPQFRPAPVYPQTYHQVQNVSYPSGMVTGPFPPQLAAPNHPNSHPPIHYAPSMQRPQLYSSPLAPRPLPPHPGHHQPGPHQSWEVRPVAPAAEGPGPHVSFTSGFTPVPPPPRRPSVSTAVSTSPSDEDERLAASMASVDMGTPLVAPSDAPRPTFRKLTVRKPARNPAVGPTPTAPTAEESKANVTKVSLLKTIEMYRLNALKSGDSGLKFEFAKYCIEESVKAPDQKTRDLMIEEGFSLLKELGRAGSSEAMYTLGQAYLDDQQFSLAHSQLLAAAKRSHPGAMYLLGIMSEKGAGTKKSTRVAMDFYTKSAQAGYKPALYRLGMIELFGQLSGGKKDVKKGIMWLKRGAAVADRDHPECLHQLALVYEDGLPPHAQQDESYAKGLLIEAAELDYAPSQYKLACCYEFERLGCERDLSEAMHWYTLAAENDNADAQFALAGWYLQGLEGLLPADPYKAYAWTYRAAMKDHAKAQYAIGYFCDLGIGCEQNQEKADRWYRLAAALGEERAIAKVGLPPPPPDGKKSTRSLSPSELNQHMQPNAAPPGKEAKGLFSFLKK</sequence>
<evidence type="ECO:0000256" key="1">
    <source>
        <dbReference type="ARBA" id="ARBA00022737"/>
    </source>
</evidence>
<accession>A0A507ED93</accession>
<feature type="compositionally biased region" description="Low complexity" evidence="2">
    <location>
        <begin position="222"/>
        <end position="232"/>
    </location>
</feature>
<evidence type="ECO:0000313" key="4">
    <source>
        <dbReference type="Proteomes" id="UP000318582"/>
    </source>
</evidence>
<dbReference type="InterPro" id="IPR006597">
    <property type="entry name" value="Sel1-like"/>
</dbReference>
<feature type="compositionally biased region" description="Polar residues" evidence="2">
    <location>
        <begin position="786"/>
        <end position="798"/>
    </location>
</feature>
<proteinExistence type="predicted"/>
<feature type="region of interest" description="Disordered" evidence="2">
    <location>
        <begin position="288"/>
        <end position="388"/>
    </location>
</feature>
<feature type="compositionally biased region" description="Low complexity" evidence="2">
    <location>
        <begin position="425"/>
        <end position="436"/>
    </location>
</feature>
<dbReference type="InterPro" id="IPR011990">
    <property type="entry name" value="TPR-like_helical_dom_sf"/>
</dbReference>
<feature type="region of interest" description="Disordered" evidence="2">
    <location>
        <begin position="1"/>
        <end position="266"/>
    </location>
</feature>
<feature type="compositionally biased region" description="Low complexity" evidence="2">
    <location>
        <begin position="372"/>
        <end position="382"/>
    </location>
</feature>
<dbReference type="EMBL" id="QEAQ01000004">
    <property type="protein sequence ID" value="TPX62083.1"/>
    <property type="molecule type" value="Genomic_DNA"/>
</dbReference>
<dbReference type="Proteomes" id="UP000318582">
    <property type="component" value="Unassembled WGS sequence"/>
</dbReference>
<feature type="compositionally biased region" description="Basic and acidic residues" evidence="2">
    <location>
        <begin position="15"/>
        <end position="32"/>
    </location>
</feature>
<feature type="region of interest" description="Disordered" evidence="2">
    <location>
        <begin position="771"/>
        <end position="817"/>
    </location>
</feature>
<dbReference type="AlphaFoldDB" id="A0A507ED93"/>
<keyword evidence="4" id="KW-1185">Reference proteome</keyword>
<evidence type="ECO:0000256" key="2">
    <source>
        <dbReference type="SAM" id="MobiDB-lite"/>
    </source>
</evidence>
<gene>
    <name evidence="3" type="ORF">PhCBS80983_g00736</name>
</gene>